<sequence>MASGVSERLAPRHQHGCSLAPVRHADLFRKCRPLTQAVAGFASDSLPQQQADVSTELALAIAGMEKDWWAKFQQLKQYHATFGDCLVPTTFWEDPELGNWVREQRWEARGQPGPNKRGPIVLHPDKAKLLDSLGFAWKIDTPVIQWEHNFHELRRYKEEYGNIDVPFKWKDPTYAFNNHFARWFHSQPGLFAQRRLSVNQVRKLKLVGYNMLEATGEEITAAAYADEHAKLGDKDQRTEFEIMFAELCNWKDSYRTTVIPRQVWDNPVLGMWAHRIRRDFKNDRLPQWQIDKLDTVQFAWKLDQASTKWHHNFHEARRYKELHGTANIPADYRDTEEPAFVEASRWLQRCANHYNKDRLTANREWLLRSVLDIKFVRSYDQKGIIQPGAKGKALGRKKGPRPNVIDKAIDLDRPRGKAFALTGA</sequence>
<gene>
    <name evidence="2" type="ORF">WJX73_003167</name>
</gene>
<comment type="caution">
    <text evidence="2">The sequence shown here is derived from an EMBL/GenBank/DDBJ whole genome shotgun (WGS) entry which is preliminary data.</text>
</comment>
<feature type="domain" description="Helicase-associated" evidence="1">
    <location>
        <begin position="145"/>
        <end position="208"/>
    </location>
</feature>
<feature type="domain" description="Helicase-associated" evidence="1">
    <location>
        <begin position="65"/>
        <end position="135"/>
    </location>
</feature>
<dbReference type="EMBL" id="JALJOQ010000281">
    <property type="protein sequence ID" value="KAK9786077.1"/>
    <property type="molecule type" value="Genomic_DNA"/>
</dbReference>
<feature type="domain" description="Helicase-associated" evidence="1">
    <location>
        <begin position="237"/>
        <end position="298"/>
    </location>
</feature>
<dbReference type="Proteomes" id="UP001465755">
    <property type="component" value="Unassembled WGS sequence"/>
</dbReference>
<evidence type="ECO:0000313" key="2">
    <source>
        <dbReference type="EMBL" id="KAK9786077.1"/>
    </source>
</evidence>
<organism evidence="2 3">
    <name type="scientific">Symbiochloris irregularis</name>
    <dbReference type="NCBI Taxonomy" id="706552"/>
    <lineage>
        <taxon>Eukaryota</taxon>
        <taxon>Viridiplantae</taxon>
        <taxon>Chlorophyta</taxon>
        <taxon>core chlorophytes</taxon>
        <taxon>Trebouxiophyceae</taxon>
        <taxon>Trebouxiales</taxon>
        <taxon>Trebouxiaceae</taxon>
        <taxon>Symbiochloris</taxon>
    </lineage>
</organism>
<dbReference type="InterPro" id="IPR005114">
    <property type="entry name" value="Helicase_assoc"/>
</dbReference>
<evidence type="ECO:0000259" key="1">
    <source>
        <dbReference type="Pfam" id="PF03457"/>
    </source>
</evidence>
<dbReference type="AlphaFoldDB" id="A0AAW1NLY6"/>
<reference evidence="2 3" key="1">
    <citation type="journal article" date="2024" name="Nat. Commun.">
        <title>Phylogenomics reveals the evolutionary origins of lichenization in chlorophyte algae.</title>
        <authorList>
            <person name="Puginier C."/>
            <person name="Libourel C."/>
            <person name="Otte J."/>
            <person name="Skaloud P."/>
            <person name="Haon M."/>
            <person name="Grisel S."/>
            <person name="Petersen M."/>
            <person name="Berrin J.G."/>
            <person name="Delaux P.M."/>
            <person name="Dal Grande F."/>
            <person name="Keller J."/>
        </authorList>
    </citation>
    <scope>NUCLEOTIDE SEQUENCE [LARGE SCALE GENOMIC DNA]</scope>
    <source>
        <strain evidence="2 3">SAG 2036</strain>
    </source>
</reference>
<protein>
    <recommendedName>
        <fullName evidence="1">Helicase-associated domain-containing protein</fullName>
    </recommendedName>
</protein>
<keyword evidence="3" id="KW-1185">Reference proteome</keyword>
<dbReference type="PANTHER" id="PTHR33418">
    <property type="entry name" value="HELICASE-ASSOCIATED"/>
    <property type="match status" value="1"/>
</dbReference>
<dbReference type="Gene3D" id="6.10.140.530">
    <property type="match status" value="4"/>
</dbReference>
<dbReference type="Pfam" id="PF03457">
    <property type="entry name" value="HA"/>
    <property type="match status" value="3"/>
</dbReference>
<proteinExistence type="predicted"/>
<accession>A0AAW1NLY6</accession>
<name>A0AAW1NLY6_9CHLO</name>
<evidence type="ECO:0000313" key="3">
    <source>
        <dbReference type="Proteomes" id="UP001465755"/>
    </source>
</evidence>
<dbReference type="PANTHER" id="PTHR33418:SF1">
    <property type="entry name" value="HELICASE-ASSOCIATED DOMAIN-CONTAINING PROTEIN"/>
    <property type="match status" value="1"/>
</dbReference>